<dbReference type="AlphaFoldDB" id="A0A5C4S5C4"/>
<proteinExistence type="inferred from homology"/>
<evidence type="ECO:0000256" key="4">
    <source>
        <dbReference type="ARBA" id="ARBA00022840"/>
    </source>
</evidence>
<keyword evidence="10" id="KW-0645">Protease</keyword>
<dbReference type="InterPro" id="IPR019489">
    <property type="entry name" value="Clp_ATPase_C"/>
</dbReference>
<dbReference type="GO" id="GO:0008270">
    <property type="term" value="F:zinc ion binding"/>
    <property type="evidence" value="ECO:0007669"/>
    <property type="project" value="UniProtKB-UniRule"/>
</dbReference>
<dbReference type="GO" id="GO:0051082">
    <property type="term" value="F:unfolded protein binding"/>
    <property type="evidence" value="ECO:0007669"/>
    <property type="project" value="UniProtKB-UniRule"/>
</dbReference>
<dbReference type="GO" id="GO:0009376">
    <property type="term" value="C:HslUV protease complex"/>
    <property type="evidence" value="ECO:0007669"/>
    <property type="project" value="TreeGrafter"/>
</dbReference>
<dbReference type="NCBIfam" id="TIGR00382">
    <property type="entry name" value="clpX"/>
    <property type="match status" value="1"/>
</dbReference>
<feature type="binding site" evidence="6 7">
    <location>
        <position position="29"/>
    </location>
    <ligand>
        <name>Zn(2+)</name>
        <dbReference type="ChEBI" id="CHEBI:29105"/>
    </ligand>
</feature>
<feature type="binding site" evidence="6 7">
    <location>
        <position position="48"/>
    </location>
    <ligand>
        <name>Zn(2+)</name>
        <dbReference type="ChEBI" id="CHEBI:29105"/>
    </ligand>
</feature>
<sequence length="439" mass="48397">MIKDKEPRKGQNGGRKSYGSEPPVVCSFCGRTSQEVNSMVAGPRAFICDRCILSSVEILRKEISAIRHPDQSPEPAFQPRLKSPVNIKEALDQYVIGQEQAKKSLAVAVYNHYKRLDAHDWSSGDEVVIEKSNILLIGPTGTGKTLLAQTLANLLEVPFTIADATSLTEAGYVGDDVETILARLLQASDFNLERAERGIIYVDEIDKIARKSANVSITRDVSGEGVQQALLKILEGSVVGVPPKGGRKHPEQQLININTKNILFICGGAFEGLDKIIARRVSKSSMGFGSKVKDKQTGYDPEILKLVTQDDLHDYGLIPEFIGRLPIMSVLEPLDAVALRNILVEPKNALVKQYKRLFEMDGVELEFTAEALDRVVEIAIERGTGARALRSVLENVMIDIMFELPTRKDVQKCVITTETIDKTGGPVYEKKDGKERKIA</sequence>
<evidence type="ECO:0000256" key="5">
    <source>
        <dbReference type="ARBA" id="ARBA00023186"/>
    </source>
</evidence>
<dbReference type="InterPro" id="IPR046425">
    <property type="entry name" value="ClpX_bact"/>
</dbReference>
<dbReference type="PANTHER" id="PTHR48102">
    <property type="entry name" value="ATP-DEPENDENT CLP PROTEASE ATP-BINDING SUBUNIT CLPX-LIKE, MITOCHONDRIAL-RELATED"/>
    <property type="match status" value="1"/>
</dbReference>
<dbReference type="Gene3D" id="1.10.8.60">
    <property type="match status" value="1"/>
</dbReference>
<dbReference type="InterPro" id="IPR038366">
    <property type="entry name" value="Znf_CppX_C4_sf"/>
</dbReference>
<dbReference type="InterPro" id="IPR010603">
    <property type="entry name" value="Znf_CppX_C4"/>
</dbReference>
<dbReference type="GO" id="GO:0005524">
    <property type="term" value="F:ATP binding"/>
    <property type="evidence" value="ECO:0007669"/>
    <property type="project" value="UniProtKB-UniRule"/>
</dbReference>
<name>A0A5C4S5C4_CHLTI</name>
<dbReference type="InterPro" id="IPR003959">
    <property type="entry name" value="ATPase_AAA_core"/>
</dbReference>
<evidence type="ECO:0000313" key="10">
    <source>
        <dbReference type="EMBL" id="TNJ38606.1"/>
    </source>
</evidence>
<keyword evidence="4 6" id="KW-0067">ATP-binding</keyword>
<dbReference type="GO" id="GO:0008233">
    <property type="term" value="F:peptidase activity"/>
    <property type="evidence" value="ECO:0007669"/>
    <property type="project" value="UniProtKB-KW"/>
</dbReference>
<dbReference type="FunFam" id="3.40.50.300:FF:000005">
    <property type="entry name" value="ATP-dependent Clp protease ATP-binding subunit ClpX"/>
    <property type="match status" value="1"/>
</dbReference>
<dbReference type="GO" id="GO:0016887">
    <property type="term" value="F:ATP hydrolysis activity"/>
    <property type="evidence" value="ECO:0007669"/>
    <property type="project" value="InterPro"/>
</dbReference>
<dbReference type="PANTHER" id="PTHR48102:SF7">
    <property type="entry name" value="ATP-DEPENDENT CLP PROTEASE ATP-BINDING SUBUNIT CLPX-LIKE, MITOCHONDRIAL"/>
    <property type="match status" value="1"/>
</dbReference>
<protein>
    <recommendedName>
        <fullName evidence="6">ATP-dependent Clp protease ATP-binding subunit ClpX</fullName>
    </recommendedName>
</protein>
<dbReference type="PROSITE" id="PS51902">
    <property type="entry name" value="CLPX_ZB"/>
    <property type="match status" value="1"/>
</dbReference>
<dbReference type="Gene3D" id="3.40.50.300">
    <property type="entry name" value="P-loop containing nucleotide triphosphate hydrolases"/>
    <property type="match status" value="1"/>
</dbReference>
<evidence type="ECO:0000256" key="3">
    <source>
        <dbReference type="ARBA" id="ARBA00022833"/>
    </source>
</evidence>
<dbReference type="CDD" id="cd19497">
    <property type="entry name" value="RecA-like_ClpX"/>
    <property type="match status" value="1"/>
</dbReference>
<dbReference type="InterPro" id="IPR050052">
    <property type="entry name" value="ATP-dep_Clp_protease_ClpX"/>
</dbReference>
<gene>
    <name evidence="6 10" type="primary">clpX</name>
    <name evidence="10" type="ORF">FGF66_08130</name>
</gene>
<evidence type="ECO:0000256" key="8">
    <source>
        <dbReference type="SAM" id="MobiDB-lite"/>
    </source>
</evidence>
<evidence type="ECO:0000313" key="11">
    <source>
        <dbReference type="Proteomes" id="UP000308271"/>
    </source>
</evidence>
<keyword evidence="5 6" id="KW-0143">Chaperone</keyword>
<dbReference type="SMART" id="SM00382">
    <property type="entry name" value="AAA"/>
    <property type="match status" value="1"/>
</dbReference>
<dbReference type="InterPro" id="IPR004487">
    <property type="entry name" value="Clp_protease_ATP-bd_su_ClpX"/>
</dbReference>
<dbReference type="Pfam" id="PF07724">
    <property type="entry name" value="AAA_2"/>
    <property type="match status" value="1"/>
</dbReference>
<dbReference type="Proteomes" id="UP000308271">
    <property type="component" value="Unassembled WGS sequence"/>
</dbReference>
<comment type="caution">
    <text evidence="10">The sequence shown here is derived from an EMBL/GenBank/DDBJ whole genome shotgun (WGS) entry which is preliminary data.</text>
</comment>
<keyword evidence="10" id="KW-0378">Hydrolase</keyword>
<accession>A0A5C4S5C4</accession>
<organism evidence="10 11">
    <name type="scientific">Chlorobaculum thiosulfatiphilum</name>
    <name type="common">Chlorobium limicola f.sp. thiosulfatophilum</name>
    <dbReference type="NCBI Taxonomy" id="115852"/>
    <lineage>
        <taxon>Bacteria</taxon>
        <taxon>Pseudomonadati</taxon>
        <taxon>Chlorobiota</taxon>
        <taxon>Chlorobiia</taxon>
        <taxon>Chlorobiales</taxon>
        <taxon>Chlorobiaceae</taxon>
        <taxon>Chlorobaculum</taxon>
    </lineage>
</organism>
<evidence type="ECO:0000256" key="7">
    <source>
        <dbReference type="PROSITE-ProRule" id="PRU01250"/>
    </source>
</evidence>
<comment type="similarity">
    <text evidence="6 7">Belongs to the ClpX chaperone family.</text>
</comment>
<dbReference type="InterPro" id="IPR003593">
    <property type="entry name" value="AAA+_ATPase"/>
</dbReference>
<evidence type="ECO:0000256" key="6">
    <source>
        <dbReference type="HAMAP-Rule" id="MF_00175"/>
    </source>
</evidence>
<dbReference type="HAMAP" id="MF_00175">
    <property type="entry name" value="ClpX"/>
    <property type="match status" value="1"/>
</dbReference>
<evidence type="ECO:0000259" key="9">
    <source>
        <dbReference type="PROSITE" id="PS51902"/>
    </source>
</evidence>
<dbReference type="Pfam" id="PF10431">
    <property type="entry name" value="ClpB_D2-small"/>
    <property type="match status" value="1"/>
</dbReference>
<dbReference type="SUPFAM" id="SSF57716">
    <property type="entry name" value="Glucocorticoid receptor-like (DNA-binding domain)"/>
    <property type="match status" value="1"/>
</dbReference>
<feature type="binding site" evidence="6 7">
    <location>
        <position position="26"/>
    </location>
    <ligand>
        <name>Zn(2+)</name>
        <dbReference type="ChEBI" id="CHEBI:29105"/>
    </ligand>
</feature>
<dbReference type="GO" id="GO:0140662">
    <property type="term" value="F:ATP-dependent protein folding chaperone"/>
    <property type="evidence" value="ECO:0007669"/>
    <property type="project" value="InterPro"/>
</dbReference>
<dbReference type="SUPFAM" id="SSF52540">
    <property type="entry name" value="P-loop containing nucleoside triphosphate hydrolases"/>
    <property type="match status" value="1"/>
</dbReference>
<reference evidence="10 11" key="1">
    <citation type="submission" date="2019-05" db="EMBL/GenBank/DDBJ databases">
        <title>Draft Whole-Genome sequence of the green sulfur bacterium Chlorobaculum thiosulfatiphilum DSM 249.</title>
        <authorList>
            <person name="Meyer T.E."/>
            <person name="Kyndt J.A."/>
        </authorList>
    </citation>
    <scope>NUCLEOTIDE SEQUENCE [LARGE SCALE GENOMIC DNA]</scope>
    <source>
        <strain evidence="10 11">DSM 249</strain>
    </source>
</reference>
<dbReference type="GO" id="GO:0051603">
    <property type="term" value="P:proteolysis involved in protein catabolic process"/>
    <property type="evidence" value="ECO:0007669"/>
    <property type="project" value="TreeGrafter"/>
</dbReference>
<keyword evidence="11" id="KW-1185">Reference proteome</keyword>
<dbReference type="FunFam" id="1.10.8.60:FF:000002">
    <property type="entry name" value="ATP-dependent Clp protease ATP-binding subunit ClpX"/>
    <property type="match status" value="1"/>
</dbReference>
<dbReference type="InterPro" id="IPR059188">
    <property type="entry name" value="Znf_CLPX-like"/>
</dbReference>
<evidence type="ECO:0000256" key="1">
    <source>
        <dbReference type="ARBA" id="ARBA00022723"/>
    </source>
</evidence>
<feature type="region of interest" description="Disordered" evidence="8">
    <location>
        <begin position="1"/>
        <end position="20"/>
    </location>
</feature>
<dbReference type="OrthoDB" id="9804062at2"/>
<dbReference type="SMART" id="SM00994">
    <property type="entry name" value="zf-C4_ClpX"/>
    <property type="match status" value="1"/>
</dbReference>
<comment type="function">
    <text evidence="6">ATP-dependent specificity component of the Clp protease. It directs the protease to specific substrates. Can perform chaperone functions in the absence of ClpP.</text>
</comment>
<dbReference type="GO" id="GO:0046983">
    <property type="term" value="F:protein dimerization activity"/>
    <property type="evidence" value="ECO:0007669"/>
    <property type="project" value="UniProtKB-UniRule"/>
</dbReference>
<keyword evidence="1 6" id="KW-0479">Metal-binding</keyword>
<keyword evidence="3 6" id="KW-0862">Zinc</keyword>
<keyword evidence="2 6" id="KW-0547">Nucleotide-binding</keyword>
<evidence type="ECO:0000256" key="2">
    <source>
        <dbReference type="ARBA" id="ARBA00022741"/>
    </source>
</evidence>
<dbReference type="InterPro" id="IPR027417">
    <property type="entry name" value="P-loop_NTPase"/>
</dbReference>
<dbReference type="GO" id="GO:0051301">
    <property type="term" value="P:cell division"/>
    <property type="evidence" value="ECO:0007669"/>
    <property type="project" value="TreeGrafter"/>
</dbReference>
<dbReference type="Pfam" id="PF06689">
    <property type="entry name" value="zf-C4_ClpX"/>
    <property type="match status" value="1"/>
</dbReference>
<dbReference type="Gene3D" id="6.20.220.10">
    <property type="entry name" value="ClpX chaperone, C4-type zinc finger domain"/>
    <property type="match status" value="1"/>
</dbReference>
<dbReference type="NCBIfam" id="NF003745">
    <property type="entry name" value="PRK05342.1"/>
    <property type="match status" value="1"/>
</dbReference>
<dbReference type="SMART" id="SM01086">
    <property type="entry name" value="ClpB_D2-small"/>
    <property type="match status" value="1"/>
</dbReference>
<comment type="subunit">
    <text evidence="6">Component of the ClpX-ClpP complex. Forms a hexameric ring that, in the presence of ATP, binds to fourteen ClpP subunits assembled into a disk-like structure with a central cavity, resembling the structure of eukaryotic proteasomes.</text>
</comment>
<feature type="binding site" evidence="6 7">
    <location>
        <position position="51"/>
    </location>
    <ligand>
        <name>Zn(2+)</name>
        <dbReference type="ChEBI" id="CHEBI:29105"/>
    </ligand>
</feature>
<feature type="domain" description="ClpX-type ZB" evidence="9">
    <location>
        <begin position="14"/>
        <end position="67"/>
    </location>
</feature>
<dbReference type="EMBL" id="VDCH01000016">
    <property type="protein sequence ID" value="TNJ38606.1"/>
    <property type="molecule type" value="Genomic_DNA"/>
</dbReference>
<dbReference type="RefSeq" id="WP_139457163.1">
    <property type="nucleotide sequence ID" value="NZ_VDCH01000016.1"/>
</dbReference>
<feature type="binding site" evidence="6">
    <location>
        <begin position="139"/>
        <end position="146"/>
    </location>
    <ligand>
        <name>ATP</name>
        <dbReference type="ChEBI" id="CHEBI:30616"/>
    </ligand>
</feature>